<dbReference type="PROSITE" id="PS01144">
    <property type="entry name" value="RIBOSOMAL_L31E"/>
    <property type="match status" value="1"/>
</dbReference>
<dbReference type="AlphaFoldDB" id="A0A1A5ZWI3"/>
<reference evidence="4" key="1">
    <citation type="submission" date="2013-07" db="EMBL/GenBank/DDBJ databases">
        <title>The Genome Sequence of Cryptococcus dejecticola CBS10117.</title>
        <authorList>
            <consortium name="The Broad Institute Genome Sequencing Platform"/>
            <person name="Cuomo C."/>
            <person name="Litvintseva A."/>
            <person name="Chen Y."/>
            <person name="Heitman J."/>
            <person name="Sun S."/>
            <person name="Springer D."/>
            <person name="Dromer F."/>
            <person name="Young S.K."/>
            <person name="Zeng Q."/>
            <person name="Gargeya S."/>
            <person name="Fitzgerald M."/>
            <person name="Abouelleil A."/>
            <person name="Alvarado L."/>
            <person name="Berlin A.M."/>
            <person name="Chapman S.B."/>
            <person name="Dewar J."/>
            <person name="Goldberg J."/>
            <person name="Griggs A."/>
            <person name="Gujja S."/>
            <person name="Hansen M."/>
            <person name="Howarth C."/>
            <person name="Imamovic A."/>
            <person name="Larimer J."/>
            <person name="McCowan C."/>
            <person name="Murphy C."/>
            <person name="Pearson M."/>
            <person name="Priest M."/>
            <person name="Roberts A."/>
            <person name="Saif S."/>
            <person name="Shea T."/>
            <person name="Sykes S."/>
            <person name="Wortman J."/>
            <person name="Nusbaum C."/>
            <person name="Birren B."/>
        </authorList>
    </citation>
    <scope>NUCLEOTIDE SEQUENCE [LARGE SCALE GENOMIC DNA]</scope>
    <source>
        <strain evidence="4">CBS 10117</strain>
    </source>
</reference>
<dbReference type="InterPro" id="IPR000054">
    <property type="entry name" value="Ribosomal_eL31"/>
</dbReference>
<dbReference type="Gene3D" id="3.10.440.10">
    <property type="match status" value="1"/>
</dbReference>
<evidence type="ECO:0000256" key="1">
    <source>
        <dbReference type="ARBA" id="ARBA00010808"/>
    </source>
</evidence>
<dbReference type="CDD" id="cd00463">
    <property type="entry name" value="Ribosomal_L31e"/>
    <property type="match status" value="1"/>
</dbReference>
<dbReference type="GO" id="GO:0022625">
    <property type="term" value="C:cytosolic large ribosomal subunit"/>
    <property type="evidence" value="ECO:0007669"/>
    <property type="project" value="TreeGrafter"/>
</dbReference>
<dbReference type="RefSeq" id="XP_018260003.2">
    <property type="nucleotide sequence ID" value="XM_018411335.2"/>
</dbReference>
<dbReference type="InterPro" id="IPR023621">
    <property type="entry name" value="Ribosomal_eL31_dom_sf"/>
</dbReference>
<sequence length="175" mass="20252">MENKDVELPLKRKERLVVFSHSQDLVVREDVCAWQELGLAWESRLFSGYTAIPRTRTPRSALHDVVTREYTIHLHKRVHDLSFKKKAPKAIKSIVEFAQKSMGVNDVRISPGLNQAVWARGIRSPPRRIRVRLERKRNDDEGAKEKLYVLASVVEGVTSFKVSRCIFTYLTHFDP</sequence>
<evidence type="ECO:0000313" key="4">
    <source>
        <dbReference type="EMBL" id="OBR82161.1"/>
    </source>
</evidence>
<gene>
    <name evidence="4" type="ORF">I303_08075</name>
</gene>
<dbReference type="GO" id="GO:0003735">
    <property type="term" value="F:structural constituent of ribosome"/>
    <property type="evidence" value="ECO:0007669"/>
    <property type="project" value="InterPro"/>
</dbReference>
<comment type="similarity">
    <text evidence="1">Belongs to the eukaryotic ribosomal protein eL31 family.</text>
</comment>
<evidence type="ECO:0000256" key="3">
    <source>
        <dbReference type="ARBA" id="ARBA00023274"/>
    </source>
</evidence>
<protein>
    <submittedName>
        <fullName evidence="4">50S small subunit ribosomal protein L31e</fullName>
    </submittedName>
</protein>
<accession>A0A1A5ZWI3</accession>
<dbReference type="FunFam" id="3.10.440.10:FF:000001">
    <property type="entry name" value="60S ribosomal protein L31"/>
    <property type="match status" value="1"/>
</dbReference>
<keyword evidence="2 4" id="KW-0689">Ribosomal protein</keyword>
<proteinExistence type="inferred from homology"/>
<dbReference type="InterPro" id="IPR020052">
    <property type="entry name" value="Ribosomal_eL31_CS"/>
</dbReference>
<dbReference type="PANTHER" id="PTHR10956">
    <property type="entry name" value="60S RIBOSOMAL PROTEIN L31"/>
    <property type="match status" value="1"/>
</dbReference>
<dbReference type="EMBL" id="KI894036">
    <property type="protein sequence ID" value="OBR82161.1"/>
    <property type="molecule type" value="Genomic_DNA"/>
</dbReference>
<dbReference type="Pfam" id="PF01198">
    <property type="entry name" value="Ribosomal_L31e"/>
    <property type="match status" value="1"/>
</dbReference>
<dbReference type="SMART" id="SM01380">
    <property type="entry name" value="Ribosomal_L31e"/>
    <property type="match status" value="1"/>
</dbReference>
<dbReference type="VEuPathDB" id="FungiDB:I303_08075"/>
<dbReference type="PANTHER" id="PTHR10956:SF0">
    <property type="entry name" value="60S RIBOSOMAL PROTEIN L31"/>
    <property type="match status" value="1"/>
</dbReference>
<dbReference type="OrthoDB" id="9739313at2759"/>
<organism evidence="4">
    <name type="scientific">Kwoniella dejecticola CBS 10117</name>
    <dbReference type="NCBI Taxonomy" id="1296121"/>
    <lineage>
        <taxon>Eukaryota</taxon>
        <taxon>Fungi</taxon>
        <taxon>Dikarya</taxon>
        <taxon>Basidiomycota</taxon>
        <taxon>Agaricomycotina</taxon>
        <taxon>Tremellomycetes</taxon>
        <taxon>Tremellales</taxon>
        <taxon>Cryptococcaceae</taxon>
        <taxon>Kwoniella</taxon>
    </lineage>
</organism>
<evidence type="ECO:0000256" key="2">
    <source>
        <dbReference type="ARBA" id="ARBA00022980"/>
    </source>
</evidence>
<dbReference type="GO" id="GO:0002181">
    <property type="term" value="P:cytoplasmic translation"/>
    <property type="evidence" value="ECO:0007669"/>
    <property type="project" value="TreeGrafter"/>
</dbReference>
<name>A0A1A5ZWI3_9TREE</name>
<keyword evidence="3" id="KW-0687">Ribonucleoprotein</keyword>
<dbReference type="STRING" id="1296121.A0A1A5ZWI3"/>
<dbReference type="SUPFAM" id="SSF54575">
    <property type="entry name" value="Ribosomal protein L31e"/>
    <property type="match status" value="1"/>
</dbReference>
<dbReference type="KEGG" id="kdj:28971774"/>
<dbReference type="GeneID" id="28971774"/>